<protein>
    <recommendedName>
        <fullName evidence="8">Cytochrome b561 domain-containing protein</fullName>
    </recommendedName>
</protein>
<accession>A0A9W8YU78</accession>
<dbReference type="GO" id="GO:0016020">
    <property type="term" value="C:membrane"/>
    <property type="evidence" value="ECO:0007669"/>
    <property type="project" value="UniProtKB-SubCell"/>
</dbReference>
<gene>
    <name evidence="9" type="ORF">N0V93_002133</name>
</gene>
<dbReference type="OrthoDB" id="19261at2759"/>
<evidence type="ECO:0000256" key="3">
    <source>
        <dbReference type="ARBA" id="ARBA00022692"/>
    </source>
</evidence>
<keyword evidence="2" id="KW-0813">Transport</keyword>
<evidence type="ECO:0000256" key="2">
    <source>
        <dbReference type="ARBA" id="ARBA00022448"/>
    </source>
</evidence>
<dbReference type="EMBL" id="JAPEVB010000002">
    <property type="protein sequence ID" value="KAJ4392929.1"/>
    <property type="molecule type" value="Genomic_DNA"/>
</dbReference>
<evidence type="ECO:0000256" key="5">
    <source>
        <dbReference type="ARBA" id="ARBA00022989"/>
    </source>
</evidence>
<evidence type="ECO:0000313" key="9">
    <source>
        <dbReference type="EMBL" id="KAJ4392929.1"/>
    </source>
</evidence>
<feature type="transmembrane region" description="Helical" evidence="7">
    <location>
        <begin position="77"/>
        <end position="98"/>
    </location>
</feature>
<keyword evidence="5 7" id="KW-1133">Transmembrane helix</keyword>
<feature type="transmembrane region" description="Helical" evidence="7">
    <location>
        <begin position="215"/>
        <end position="237"/>
    </location>
</feature>
<feature type="domain" description="Cytochrome b561" evidence="8">
    <location>
        <begin position="78"/>
        <end position="205"/>
    </location>
</feature>
<organism evidence="9 10">
    <name type="scientific">Gnomoniopsis smithogilvyi</name>
    <dbReference type="NCBI Taxonomy" id="1191159"/>
    <lineage>
        <taxon>Eukaryota</taxon>
        <taxon>Fungi</taxon>
        <taxon>Dikarya</taxon>
        <taxon>Ascomycota</taxon>
        <taxon>Pezizomycotina</taxon>
        <taxon>Sordariomycetes</taxon>
        <taxon>Sordariomycetidae</taxon>
        <taxon>Diaporthales</taxon>
        <taxon>Gnomoniaceae</taxon>
        <taxon>Gnomoniopsis</taxon>
    </lineage>
</organism>
<dbReference type="CDD" id="cd08760">
    <property type="entry name" value="Cyt_b561_FRRS1_like"/>
    <property type="match status" value="1"/>
</dbReference>
<sequence>MVSSHLNLRQASYTTFALVYKCSCQEYGGTSEGSHGSVDNPFSSAQPWPYSGPGSGGVVPATTMSTGPPKLYQDLRIAHAVLGMLAFGLFFPMGSILIRTSSLRGAIWLHACWQLLTLAMTVSTMGIGIRMVYDPTQAANDFFSEPHTIIGIIVICLLLAVQPATGILHHRSFRHRGSRTGFSYAHILHGIPLITLGAINGGLGLQLSHEPLKYTVTYGVLAGLVWVVWMLITFTFLRKQRSASLRAANKARDGTSKDGVVITQSLNRSEKR</sequence>
<evidence type="ECO:0000256" key="1">
    <source>
        <dbReference type="ARBA" id="ARBA00004370"/>
    </source>
</evidence>
<keyword evidence="3 7" id="KW-0812">Transmembrane</keyword>
<evidence type="ECO:0000256" key="4">
    <source>
        <dbReference type="ARBA" id="ARBA00022982"/>
    </source>
</evidence>
<dbReference type="InterPro" id="IPR006593">
    <property type="entry name" value="Cyt_b561/ferric_Rdtase_TM"/>
</dbReference>
<feature type="transmembrane region" description="Helical" evidence="7">
    <location>
        <begin position="149"/>
        <end position="169"/>
    </location>
</feature>
<proteinExistence type="predicted"/>
<reference evidence="9" key="1">
    <citation type="submission" date="2022-10" db="EMBL/GenBank/DDBJ databases">
        <title>Tapping the CABI collections for fungal endophytes: first genome assemblies for Collariella, Neodidymelliopsis, Ascochyta clinopodiicola, Didymella pomorum, Didymosphaeria variabile, Neocosmospora piperis and Neocucurbitaria cava.</title>
        <authorList>
            <person name="Hill R."/>
        </authorList>
    </citation>
    <scope>NUCLEOTIDE SEQUENCE</scope>
    <source>
        <strain evidence="9">IMI 355082</strain>
    </source>
</reference>
<name>A0A9W8YU78_9PEZI</name>
<evidence type="ECO:0000259" key="8">
    <source>
        <dbReference type="SMART" id="SM00665"/>
    </source>
</evidence>
<dbReference type="AlphaFoldDB" id="A0A9W8YU78"/>
<dbReference type="PANTHER" id="PTHR47797:SF1">
    <property type="entry name" value="CYTOCHROME B561 DOMAIN-CONTAINING PROTEIN-RELATED"/>
    <property type="match status" value="1"/>
</dbReference>
<comment type="subcellular location">
    <subcellularLocation>
        <location evidence="1">Membrane</location>
    </subcellularLocation>
</comment>
<evidence type="ECO:0000256" key="6">
    <source>
        <dbReference type="ARBA" id="ARBA00023136"/>
    </source>
</evidence>
<keyword evidence="10" id="KW-1185">Reference proteome</keyword>
<evidence type="ECO:0000256" key="7">
    <source>
        <dbReference type="SAM" id="Phobius"/>
    </source>
</evidence>
<comment type="caution">
    <text evidence="9">The sequence shown here is derived from an EMBL/GenBank/DDBJ whole genome shotgun (WGS) entry which is preliminary data.</text>
</comment>
<keyword evidence="4" id="KW-0249">Electron transport</keyword>
<feature type="transmembrane region" description="Helical" evidence="7">
    <location>
        <begin position="105"/>
        <end position="129"/>
    </location>
</feature>
<feature type="transmembrane region" description="Helical" evidence="7">
    <location>
        <begin position="181"/>
        <end position="203"/>
    </location>
</feature>
<dbReference type="Gene3D" id="1.20.120.1770">
    <property type="match status" value="1"/>
</dbReference>
<dbReference type="SMART" id="SM00665">
    <property type="entry name" value="B561"/>
    <property type="match status" value="1"/>
</dbReference>
<dbReference type="Proteomes" id="UP001140453">
    <property type="component" value="Unassembled WGS sequence"/>
</dbReference>
<keyword evidence="6 7" id="KW-0472">Membrane</keyword>
<evidence type="ECO:0000313" key="10">
    <source>
        <dbReference type="Proteomes" id="UP001140453"/>
    </source>
</evidence>
<dbReference type="PANTHER" id="PTHR47797">
    <property type="entry name" value="DEHYDROGENASE, PUTATIVE (AFU_ORTHOLOGUE AFUA_8G05805)-RELATED"/>
    <property type="match status" value="1"/>
</dbReference>